<feature type="transmembrane region" description="Helical" evidence="1">
    <location>
        <begin position="6"/>
        <end position="24"/>
    </location>
</feature>
<dbReference type="Proteomes" id="UP000288073">
    <property type="component" value="Unassembled WGS sequence"/>
</dbReference>
<dbReference type="PANTHER" id="PTHR37810">
    <property type="entry name" value="IMMUNITY PROTEIN SDPI"/>
    <property type="match status" value="1"/>
</dbReference>
<feature type="transmembrane region" description="Helical" evidence="1">
    <location>
        <begin position="111"/>
        <end position="131"/>
    </location>
</feature>
<name>A0A430UX68_THESC</name>
<dbReference type="PANTHER" id="PTHR37810:SF5">
    <property type="entry name" value="IMMUNITY PROTEIN SDPI"/>
    <property type="match status" value="1"/>
</dbReference>
<dbReference type="InterPro" id="IPR026272">
    <property type="entry name" value="SdpI"/>
</dbReference>
<protein>
    <recommendedName>
        <fullName evidence="2">DUF1648 domain-containing protein</fullName>
    </recommendedName>
</protein>
<evidence type="ECO:0000313" key="3">
    <source>
        <dbReference type="EMBL" id="RTI13950.1"/>
    </source>
</evidence>
<accession>A0A430UX68</accession>
<dbReference type="EMBL" id="PEMN01000377">
    <property type="protein sequence ID" value="RTI13950.1"/>
    <property type="molecule type" value="Genomic_DNA"/>
</dbReference>
<evidence type="ECO:0000256" key="1">
    <source>
        <dbReference type="SAM" id="Phobius"/>
    </source>
</evidence>
<keyword evidence="1" id="KW-0472">Membrane</keyword>
<gene>
    <name evidence="3" type="ORF">CSW23_12280</name>
</gene>
<keyword evidence="1" id="KW-1133">Transmembrane helix</keyword>
<feature type="transmembrane region" description="Helical" evidence="1">
    <location>
        <begin position="186"/>
        <end position="207"/>
    </location>
</feature>
<feature type="transmembrane region" description="Helical" evidence="1">
    <location>
        <begin position="160"/>
        <end position="179"/>
    </location>
</feature>
<comment type="caution">
    <text evidence="3">The sequence shown here is derived from an EMBL/GenBank/DDBJ whole genome shotgun (WGS) entry which is preliminary data.</text>
</comment>
<proteinExistence type="predicted"/>
<dbReference type="RefSeq" id="WP_126207017.1">
    <property type="nucleotide sequence ID" value="NZ_PEMF01000392.1"/>
</dbReference>
<sequence>MKFLPTVLALVVSWGATLFALWVFPDRIPAHWNALGEVDRWGSKYELLLVPVVQLLVVGLLQVWPALDPTRRGSWRSWSTLVAVVGWGFSLLQLGLLYLVHAALGGAPGRLALRGLWIAMGLFFLLLGYYLPKVPQNWVLGVRTPWTLASPRAWQITHRVAGRILMGFGLALVVLGLFLPDPRAVLGVVALLIFAGLYLAWLSYAVWREEAKGPPPASP</sequence>
<dbReference type="Pfam" id="PF07853">
    <property type="entry name" value="DUF1648"/>
    <property type="match status" value="1"/>
</dbReference>
<reference evidence="3 4" key="1">
    <citation type="journal article" date="2019" name="Extremophiles">
        <title>Biogeography of thermophiles and predominance of Thermus scotoductus in domestic water heaters.</title>
        <authorList>
            <person name="Wilpiszeski R.L."/>
            <person name="Zhang Z."/>
            <person name="House C.H."/>
        </authorList>
    </citation>
    <scope>NUCLEOTIDE SEQUENCE [LARGE SCALE GENOMIC DNA]</scope>
    <source>
        <strain evidence="3 4">10_S10</strain>
    </source>
</reference>
<evidence type="ECO:0000259" key="2">
    <source>
        <dbReference type="Pfam" id="PF07853"/>
    </source>
</evidence>
<dbReference type="Pfam" id="PF13630">
    <property type="entry name" value="SdpI"/>
    <property type="match status" value="1"/>
</dbReference>
<keyword evidence="1" id="KW-0812">Transmembrane</keyword>
<organism evidence="3 4">
    <name type="scientific">Thermus scotoductus</name>
    <dbReference type="NCBI Taxonomy" id="37636"/>
    <lineage>
        <taxon>Bacteria</taxon>
        <taxon>Thermotogati</taxon>
        <taxon>Deinococcota</taxon>
        <taxon>Deinococci</taxon>
        <taxon>Thermales</taxon>
        <taxon>Thermaceae</taxon>
        <taxon>Thermus</taxon>
    </lineage>
</organism>
<evidence type="ECO:0000313" key="4">
    <source>
        <dbReference type="Proteomes" id="UP000288073"/>
    </source>
</evidence>
<dbReference type="InterPro" id="IPR025962">
    <property type="entry name" value="SdpI/YhfL"/>
</dbReference>
<feature type="domain" description="DUF1648" evidence="2">
    <location>
        <begin position="10"/>
        <end position="55"/>
    </location>
</feature>
<dbReference type="PIRSF" id="PIRSF038959">
    <property type="entry name" value="SdpI"/>
    <property type="match status" value="1"/>
</dbReference>
<dbReference type="InterPro" id="IPR012867">
    <property type="entry name" value="DUF1648"/>
</dbReference>
<dbReference type="GO" id="GO:0009636">
    <property type="term" value="P:response to toxic substance"/>
    <property type="evidence" value="ECO:0007669"/>
    <property type="project" value="TreeGrafter"/>
</dbReference>
<dbReference type="AlphaFoldDB" id="A0A430UX68"/>
<feature type="transmembrane region" description="Helical" evidence="1">
    <location>
        <begin position="78"/>
        <end position="99"/>
    </location>
</feature>
<feature type="transmembrane region" description="Helical" evidence="1">
    <location>
        <begin position="45"/>
        <end position="66"/>
    </location>
</feature>